<dbReference type="AlphaFoldDB" id="A0A5M9WYS4"/>
<gene>
    <name evidence="1" type="ORF">EC604_23180</name>
</gene>
<evidence type="ECO:0000313" key="1">
    <source>
        <dbReference type="EMBL" id="KAA8786735.1"/>
    </source>
</evidence>
<proteinExistence type="predicted"/>
<sequence>MFANFRSSFRKDRQQVTIPKEIIAFLSGQLPENFEYTRTNHEGALVLQPKDVDNTPISISFYYLMSSNKLKC</sequence>
<evidence type="ECO:0000313" key="2">
    <source>
        <dbReference type="Proteomes" id="UP000323664"/>
    </source>
</evidence>
<dbReference type="EMBL" id="RIAS01000016">
    <property type="protein sequence ID" value="KAA8786735.1"/>
    <property type="molecule type" value="Genomic_DNA"/>
</dbReference>
<dbReference type="Proteomes" id="UP000323664">
    <property type="component" value="Unassembled WGS sequence"/>
</dbReference>
<protein>
    <submittedName>
        <fullName evidence="1">Uncharacterized protein</fullName>
    </submittedName>
</protein>
<dbReference type="OrthoDB" id="2514209at2"/>
<organism evidence="1 2">
    <name type="scientific">Paenibacillus amylolyticus</name>
    <dbReference type="NCBI Taxonomy" id="1451"/>
    <lineage>
        <taxon>Bacteria</taxon>
        <taxon>Bacillati</taxon>
        <taxon>Bacillota</taxon>
        <taxon>Bacilli</taxon>
        <taxon>Bacillales</taxon>
        <taxon>Paenibacillaceae</taxon>
        <taxon>Paenibacillus</taxon>
    </lineage>
</organism>
<dbReference type="RefSeq" id="WP_151458113.1">
    <property type="nucleotide sequence ID" value="NZ_RIAS01000016.1"/>
</dbReference>
<name>A0A5M9WYS4_PAEAM</name>
<reference evidence="1 2" key="1">
    <citation type="journal article" date="2019" name="J. Ind. Microbiol. Biotechnol.">
        <title>Paenibacillus amylolyticus 27C64 has a diverse set of carbohydrate-active enzymes and complete pectin deconstruction system.</title>
        <authorList>
            <person name="Keggi C."/>
            <person name="Doran-Peterson J."/>
        </authorList>
    </citation>
    <scope>NUCLEOTIDE SEQUENCE [LARGE SCALE GENOMIC DNA]</scope>
    <source>
        <strain evidence="1 2">27C64</strain>
    </source>
</reference>
<comment type="caution">
    <text evidence="1">The sequence shown here is derived from an EMBL/GenBank/DDBJ whole genome shotgun (WGS) entry which is preliminary data.</text>
</comment>
<accession>A0A5M9WYS4</accession>